<dbReference type="RefSeq" id="WP_079138579.1">
    <property type="nucleotide sequence ID" value="NZ_FODD01000022.1"/>
</dbReference>
<feature type="transmembrane region" description="Helical" evidence="6">
    <location>
        <begin position="352"/>
        <end position="373"/>
    </location>
</feature>
<dbReference type="GO" id="GO:0015209">
    <property type="term" value="F:cytosine transmembrane transporter activity"/>
    <property type="evidence" value="ECO:0007669"/>
    <property type="project" value="InterPro"/>
</dbReference>
<feature type="transmembrane region" description="Helical" evidence="6">
    <location>
        <begin position="40"/>
        <end position="62"/>
    </location>
</feature>
<dbReference type="Pfam" id="PF02133">
    <property type="entry name" value="Transp_cyt_pur"/>
    <property type="match status" value="1"/>
</dbReference>
<evidence type="ECO:0000256" key="3">
    <source>
        <dbReference type="ARBA" id="ARBA00022692"/>
    </source>
</evidence>
<gene>
    <name evidence="7" type="ORF">SAMN05216267_102298</name>
</gene>
<dbReference type="Gene3D" id="1.10.4160.10">
    <property type="entry name" value="Hydantoin permease"/>
    <property type="match status" value="1"/>
</dbReference>
<feature type="transmembrane region" description="Helical" evidence="6">
    <location>
        <begin position="167"/>
        <end position="188"/>
    </location>
</feature>
<dbReference type="Proteomes" id="UP000181951">
    <property type="component" value="Unassembled WGS sequence"/>
</dbReference>
<dbReference type="OrthoDB" id="3169878at2"/>
<dbReference type="EMBL" id="FODD01000022">
    <property type="protein sequence ID" value="SEO29660.1"/>
    <property type="molecule type" value="Genomic_DNA"/>
</dbReference>
<feature type="transmembrane region" description="Helical" evidence="6">
    <location>
        <begin position="417"/>
        <end position="435"/>
    </location>
</feature>
<dbReference type="AlphaFoldDB" id="A0A1H8NJ62"/>
<keyword evidence="5 6" id="KW-0472">Membrane</keyword>
<dbReference type="InterPro" id="IPR030191">
    <property type="entry name" value="CodB"/>
</dbReference>
<accession>A0A1H8NJ62</accession>
<comment type="subcellular location">
    <subcellularLocation>
        <location evidence="1">Membrane</location>
        <topology evidence="1">Multi-pass membrane protein</topology>
    </subcellularLocation>
</comment>
<dbReference type="InterPro" id="IPR001248">
    <property type="entry name" value="Pur-cyt_permease"/>
</dbReference>
<evidence type="ECO:0000256" key="5">
    <source>
        <dbReference type="ARBA" id="ARBA00023136"/>
    </source>
</evidence>
<dbReference type="STRING" id="310780.SAMN05216267_102298"/>
<keyword evidence="4 6" id="KW-1133">Transmembrane helix</keyword>
<evidence type="ECO:0000256" key="2">
    <source>
        <dbReference type="ARBA" id="ARBA00008974"/>
    </source>
</evidence>
<name>A0A1H8NJ62_9ACTN</name>
<comment type="similarity">
    <text evidence="2">Belongs to the purine-cytosine permease (2.A.39) family.</text>
</comment>
<dbReference type="PANTHER" id="PTHR30569">
    <property type="entry name" value="CYTOSINE TRANSPORTER CODB"/>
    <property type="match status" value="1"/>
</dbReference>
<evidence type="ECO:0000313" key="7">
    <source>
        <dbReference type="EMBL" id="SEO29660.1"/>
    </source>
</evidence>
<organism evidence="7 8">
    <name type="scientific">Actinacidiphila rubida</name>
    <dbReference type="NCBI Taxonomy" id="310780"/>
    <lineage>
        <taxon>Bacteria</taxon>
        <taxon>Bacillati</taxon>
        <taxon>Actinomycetota</taxon>
        <taxon>Actinomycetes</taxon>
        <taxon>Kitasatosporales</taxon>
        <taxon>Streptomycetaceae</taxon>
        <taxon>Actinacidiphila</taxon>
    </lineage>
</organism>
<keyword evidence="8" id="KW-1185">Reference proteome</keyword>
<sequence>MNTHQTTADQDVSAARELDSEYEHSPVPAGSRKSLWTVSAVWFGFPMILTNAVPGGVVVALLGFWRGLAAIAAANLVMLLYVGILSHRAGSTGESFSLQATRTFGRVGYIVASAFLATVVVGWFAFNTGATGATLHQAFGWHERLVAVLAGLGFIALTYLGIKALSWLGAVAAPLFLVAGGVALVIVARHQGLGAVTSYKGVGGGASLTFGAAVSMVMATFADSGTMTADFTRWSKNGRQAVLATISAFPVASVVAQVTGGLVVAAGAVAAPATGGGDFLPILTGQHTAVLNVLAAVFVFVNLGSVCSHCLYNGALGWSHLTGRGMRTTTIALGLLGTVAALAGVWNHFLDWLVILSVFVPPLGGVLIADQFAARGGRAAMDRRAPAAIRPTAFGAWAVGAGAAAVAHWYAPQLSDAVTGLVVAFVAYAVLERALPASVSLGTGGRDRTRDEVSGGAGTAA</sequence>
<evidence type="ECO:0000256" key="6">
    <source>
        <dbReference type="SAM" id="Phobius"/>
    </source>
</evidence>
<protein>
    <submittedName>
        <fullName evidence="7">Cytosine permease</fullName>
    </submittedName>
</protein>
<evidence type="ECO:0000256" key="4">
    <source>
        <dbReference type="ARBA" id="ARBA00022989"/>
    </source>
</evidence>
<feature type="transmembrane region" description="Helical" evidence="6">
    <location>
        <begin position="328"/>
        <end position="346"/>
    </location>
</feature>
<reference evidence="7 8" key="1">
    <citation type="submission" date="2016-10" db="EMBL/GenBank/DDBJ databases">
        <authorList>
            <person name="de Groot N.N."/>
        </authorList>
    </citation>
    <scope>NUCLEOTIDE SEQUENCE [LARGE SCALE GENOMIC DNA]</scope>
    <source>
        <strain evidence="7 8">CGMCC 4.2026</strain>
    </source>
</reference>
<proteinExistence type="inferred from homology"/>
<evidence type="ECO:0000256" key="1">
    <source>
        <dbReference type="ARBA" id="ARBA00004141"/>
    </source>
</evidence>
<feature type="transmembrane region" description="Helical" evidence="6">
    <location>
        <begin position="68"/>
        <end position="86"/>
    </location>
</feature>
<evidence type="ECO:0000313" key="8">
    <source>
        <dbReference type="Proteomes" id="UP000181951"/>
    </source>
</evidence>
<feature type="transmembrane region" description="Helical" evidence="6">
    <location>
        <begin position="208"/>
        <end position="229"/>
    </location>
</feature>
<feature type="transmembrane region" description="Helical" evidence="6">
    <location>
        <begin position="289"/>
        <end position="316"/>
    </location>
</feature>
<dbReference type="GO" id="GO:0005886">
    <property type="term" value="C:plasma membrane"/>
    <property type="evidence" value="ECO:0007669"/>
    <property type="project" value="TreeGrafter"/>
</dbReference>
<feature type="transmembrane region" description="Helical" evidence="6">
    <location>
        <begin position="145"/>
        <end position="162"/>
    </location>
</feature>
<keyword evidence="3 6" id="KW-0812">Transmembrane</keyword>
<dbReference type="PANTHER" id="PTHR30569:SF0">
    <property type="entry name" value="CYTOSINE PERMEASE"/>
    <property type="match status" value="1"/>
</dbReference>
<feature type="transmembrane region" description="Helical" evidence="6">
    <location>
        <begin position="107"/>
        <end position="125"/>
    </location>
</feature>
<feature type="transmembrane region" description="Helical" evidence="6">
    <location>
        <begin position="241"/>
        <end position="269"/>
    </location>
</feature>
<feature type="transmembrane region" description="Helical" evidence="6">
    <location>
        <begin position="394"/>
        <end position="411"/>
    </location>
</feature>